<dbReference type="AlphaFoldDB" id="X1IWX4"/>
<dbReference type="EMBL" id="BARU01032675">
    <property type="protein sequence ID" value="GAH73760.1"/>
    <property type="molecule type" value="Genomic_DNA"/>
</dbReference>
<feature type="non-terminal residue" evidence="3">
    <location>
        <position position="1"/>
    </location>
</feature>
<dbReference type="InterPro" id="IPR036390">
    <property type="entry name" value="WH_DNA-bd_sf"/>
</dbReference>
<evidence type="ECO:0000313" key="3">
    <source>
        <dbReference type="EMBL" id="GAH73760.1"/>
    </source>
</evidence>
<dbReference type="Gene3D" id="3.20.20.70">
    <property type="entry name" value="Aldolase class I"/>
    <property type="match status" value="1"/>
</dbReference>
<dbReference type="SUPFAM" id="SSF46785">
    <property type="entry name" value="Winged helix' DNA-binding domain"/>
    <property type="match status" value="1"/>
</dbReference>
<comment type="cofactor">
    <cofactor evidence="1">
        <name>[4Fe-4S] cluster</name>
        <dbReference type="ChEBI" id="CHEBI:49883"/>
    </cofactor>
</comment>
<protein>
    <recommendedName>
        <fullName evidence="4">Radical SAM core domain-containing protein</fullName>
    </recommendedName>
</protein>
<proteinExistence type="predicted"/>
<dbReference type="PANTHER" id="PTHR43787:SF11">
    <property type="entry name" value="UPF0026 PROTEIN SLR1464"/>
    <property type="match status" value="1"/>
</dbReference>
<dbReference type="InterPro" id="IPR058240">
    <property type="entry name" value="rSAM_sf"/>
</dbReference>
<accession>X1IWX4</accession>
<name>X1IWX4_9ZZZZ</name>
<dbReference type="GO" id="GO:0051539">
    <property type="term" value="F:4 iron, 4 sulfur cluster binding"/>
    <property type="evidence" value="ECO:0007669"/>
    <property type="project" value="UniProtKB-KW"/>
</dbReference>
<organism evidence="3">
    <name type="scientific">marine sediment metagenome</name>
    <dbReference type="NCBI Taxonomy" id="412755"/>
    <lineage>
        <taxon>unclassified sequences</taxon>
        <taxon>metagenomes</taxon>
        <taxon>ecological metagenomes</taxon>
    </lineage>
</organism>
<comment type="caution">
    <text evidence="3">The sequence shown here is derived from an EMBL/GenBank/DDBJ whole genome shotgun (WGS) entry which is preliminary data.</text>
</comment>
<dbReference type="Gene3D" id="1.10.10.10">
    <property type="entry name" value="Winged helix-like DNA-binding domain superfamily/Winged helix DNA-binding domain"/>
    <property type="match status" value="1"/>
</dbReference>
<keyword evidence="2" id="KW-0004">4Fe-4S</keyword>
<dbReference type="InterPro" id="IPR036388">
    <property type="entry name" value="WH-like_DNA-bd_sf"/>
</dbReference>
<reference evidence="3" key="1">
    <citation type="journal article" date="2014" name="Front. Microbiol.">
        <title>High frequency of phylogenetically diverse reductive dehalogenase-homologous genes in deep subseafloor sedimentary metagenomes.</title>
        <authorList>
            <person name="Kawai M."/>
            <person name="Futagami T."/>
            <person name="Toyoda A."/>
            <person name="Takaki Y."/>
            <person name="Nishi S."/>
            <person name="Hori S."/>
            <person name="Arai W."/>
            <person name="Tsubouchi T."/>
            <person name="Morono Y."/>
            <person name="Uchiyama I."/>
            <person name="Ito T."/>
            <person name="Fujiyama A."/>
            <person name="Inagaki F."/>
            <person name="Takami H."/>
        </authorList>
    </citation>
    <scope>NUCLEOTIDE SEQUENCE</scope>
    <source>
        <strain evidence="3">Expedition CK06-06</strain>
    </source>
</reference>
<dbReference type="PANTHER" id="PTHR43787">
    <property type="entry name" value="FEMO COFACTOR BIOSYNTHESIS PROTEIN NIFB-RELATED"/>
    <property type="match status" value="1"/>
</dbReference>
<keyword evidence="2" id="KW-0411">Iron-sulfur</keyword>
<evidence type="ECO:0000256" key="2">
    <source>
        <dbReference type="ARBA" id="ARBA00022485"/>
    </source>
</evidence>
<gene>
    <name evidence="3" type="ORF">S03H2_51501</name>
</gene>
<evidence type="ECO:0000256" key="1">
    <source>
        <dbReference type="ARBA" id="ARBA00001966"/>
    </source>
</evidence>
<dbReference type="SUPFAM" id="SSF102114">
    <property type="entry name" value="Radical SAM enzymes"/>
    <property type="match status" value="1"/>
</dbReference>
<evidence type="ECO:0008006" key="4">
    <source>
        <dbReference type="Google" id="ProtNLM"/>
    </source>
</evidence>
<keyword evidence="2" id="KW-0479">Metal-binding</keyword>
<dbReference type="InterPro" id="IPR013785">
    <property type="entry name" value="Aldolase_TIM"/>
</dbReference>
<keyword evidence="2" id="KW-0408">Iron</keyword>
<sequence>SRIGDLIPAIKRLTTIPVALLTNGTTLIYPEVRKALQELDLVVPSLDAGTEEVYQLINRPCTGLDLDGLVQGIADFTAGFPGQVWLEVMLLKGVNDSEDELEAIARRIAVIRPEKVQLNTAVRPPAEAGVGALDPEQLEKARLFLQSRIGPIPVEVVAGFSGRREKVVNKDIRMAILTYLERRPATLADLSATFGPHRNEIVKYLGHLLDEGMIKEEYTGSKKYYIKLAPSALT</sequence>